<sequence length="67" mass="7568">MMLTIIPDETPVAKGRMEFLHHYCAKLSSLPCKLRCKLVLQVAREEGNTDTGRRSRRISERALDAPG</sequence>
<feature type="region of interest" description="Disordered" evidence="1">
    <location>
        <begin position="45"/>
        <end position="67"/>
    </location>
</feature>
<evidence type="ECO:0000313" key="2">
    <source>
        <dbReference type="EMBL" id="GBN68899.1"/>
    </source>
</evidence>
<protein>
    <submittedName>
        <fullName evidence="2">Uncharacterized protein</fullName>
    </submittedName>
</protein>
<proteinExistence type="predicted"/>
<dbReference type="Proteomes" id="UP000499080">
    <property type="component" value="Unassembled WGS sequence"/>
</dbReference>
<reference evidence="2 3" key="1">
    <citation type="journal article" date="2019" name="Sci. Rep.">
        <title>Orb-weaving spider Araneus ventricosus genome elucidates the spidroin gene catalogue.</title>
        <authorList>
            <person name="Kono N."/>
            <person name="Nakamura H."/>
            <person name="Ohtoshi R."/>
            <person name="Moran D.A.P."/>
            <person name="Shinohara A."/>
            <person name="Yoshida Y."/>
            <person name="Fujiwara M."/>
            <person name="Mori M."/>
            <person name="Tomita M."/>
            <person name="Arakawa K."/>
        </authorList>
    </citation>
    <scope>NUCLEOTIDE SEQUENCE [LARGE SCALE GENOMIC DNA]</scope>
</reference>
<comment type="caution">
    <text evidence="2">The sequence shown here is derived from an EMBL/GenBank/DDBJ whole genome shotgun (WGS) entry which is preliminary data.</text>
</comment>
<accession>A0A4Y2R0I2</accession>
<evidence type="ECO:0000313" key="3">
    <source>
        <dbReference type="Proteomes" id="UP000499080"/>
    </source>
</evidence>
<evidence type="ECO:0000256" key="1">
    <source>
        <dbReference type="SAM" id="MobiDB-lite"/>
    </source>
</evidence>
<organism evidence="2 3">
    <name type="scientific">Araneus ventricosus</name>
    <name type="common">Orbweaver spider</name>
    <name type="synonym">Epeira ventricosa</name>
    <dbReference type="NCBI Taxonomy" id="182803"/>
    <lineage>
        <taxon>Eukaryota</taxon>
        <taxon>Metazoa</taxon>
        <taxon>Ecdysozoa</taxon>
        <taxon>Arthropoda</taxon>
        <taxon>Chelicerata</taxon>
        <taxon>Arachnida</taxon>
        <taxon>Araneae</taxon>
        <taxon>Araneomorphae</taxon>
        <taxon>Entelegynae</taxon>
        <taxon>Araneoidea</taxon>
        <taxon>Araneidae</taxon>
        <taxon>Araneus</taxon>
    </lineage>
</organism>
<dbReference type="EMBL" id="BGPR01015352">
    <property type="protein sequence ID" value="GBN68899.1"/>
    <property type="molecule type" value="Genomic_DNA"/>
</dbReference>
<keyword evidence="3" id="KW-1185">Reference proteome</keyword>
<dbReference type="AlphaFoldDB" id="A0A4Y2R0I2"/>
<gene>
    <name evidence="2" type="ORF">AVEN_109552_1</name>
</gene>
<name>A0A4Y2R0I2_ARAVE</name>